<organism evidence="1 2">
    <name type="scientific">Maribacter chungangensis</name>
    <dbReference type="NCBI Taxonomy" id="1069117"/>
    <lineage>
        <taxon>Bacteria</taxon>
        <taxon>Pseudomonadati</taxon>
        <taxon>Bacteroidota</taxon>
        <taxon>Flavobacteriia</taxon>
        <taxon>Flavobacteriales</taxon>
        <taxon>Flavobacteriaceae</taxon>
        <taxon>Maribacter</taxon>
    </lineage>
</organism>
<sequence>MSKRGTLSAKFIGGKSWEVGHTRNDLPKRLKKMKEQSKTSYLLDQFDQVATSFGLSGRNSLLQACRKKFVNDLNDIKQRLFLENIDRFKSFAEANGLEFTLVNYFENKYYLKDYTGIVQELGFNFDGLKRKELIEEQVEIRKLPISEEQKQVIFSQLDFLINNSERKIVIKL</sequence>
<evidence type="ECO:0000313" key="1">
    <source>
        <dbReference type="EMBL" id="MFD0797209.1"/>
    </source>
</evidence>
<accession>A0ABW3B3K4</accession>
<keyword evidence="2" id="KW-1185">Reference proteome</keyword>
<comment type="caution">
    <text evidence="1">The sequence shown here is derived from an EMBL/GenBank/DDBJ whole genome shotgun (WGS) entry which is preliminary data.</text>
</comment>
<proteinExistence type="predicted"/>
<gene>
    <name evidence="1" type="ORF">ACFQZJ_07045</name>
</gene>
<name>A0ABW3B3K4_9FLAO</name>
<dbReference type="RefSeq" id="WP_379933366.1">
    <property type="nucleotide sequence ID" value="NZ_JBHTHY010000004.1"/>
</dbReference>
<evidence type="ECO:0000313" key="2">
    <source>
        <dbReference type="Proteomes" id="UP001597012"/>
    </source>
</evidence>
<dbReference type="EMBL" id="JBHTHY010000004">
    <property type="protein sequence ID" value="MFD0797209.1"/>
    <property type="molecule type" value="Genomic_DNA"/>
</dbReference>
<protein>
    <submittedName>
        <fullName evidence="1">Uncharacterized protein</fullName>
    </submittedName>
</protein>
<dbReference type="Proteomes" id="UP001597012">
    <property type="component" value="Unassembled WGS sequence"/>
</dbReference>
<reference evidence="2" key="1">
    <citation type="journal article" date="2019" name="Int. J. Syst. Evol. Microbiol.">
        <title>The Global Catalogue of Microorganisms (GCM) 10K type strain sequencing project: providing services to taxonomists for standard genome sequencing and annotation.</title>
        <authorList>
            <consortium name="The Broad Institute Genomics Platform"/>
            <consortium name="The Broad Institute Genome Sequencing Center for Infectious Disease"/>
            <person name="Wu L."/>
            <person name="Ma J."/>
        </authorList>
    </citation>
    <scope>NUCLEOTIDE SEQUENCE [LARGE SCALE GENOMIC DNA]</scope>
    <source>
        <strain evidence="2">CCUG 61948</strain>
    </source>
</reference>